<gene>
    <name evidence="4" type="ORF">Enr8_32670</name>
</gene>
<accession>A0A5C5V0N8</accession>
<feature type="region of interest" description="Disordered" evidence="1">
    <location>
        <begin position="194"/>
        <end position="229"/>
    </location>
</feature>
<dbReference type="NCBIfam" id="NF033551">
    <property type="entry name" value="transpos_IS1182"/>
    <property type="match status" value="1"/>
</dbReference>
<evidence type="ECO:0000313" key="5">
    <source>
        <dbReference type="Proteomes" id="UP000318878"/>
    </source>
</evidence>
<keyword evidence="5" id="KW-1185">Reference proteome</keyword>
<dbReference type="AlphaFoldDB" id="A0A5C5V0N8"/>
<feature type="domain" description="Transposase IS4-like" evidence="2">
    <location>
        <begin position="222"/>
        <end position="390"/>
    </location>
</feature>
<dbReference type="InterPro" id="IPR047629">
    <property type="entry name" value="IS1182_transpos"/>
</dbReference>
<dbReference type="Pfam" id="PF01609">
    <property type="entry name" value="DDE_Tnp_1"/>
    <property type="match status" value="1"/>
</dbReference>
<organism evidence="4 5">
    <name type="scientific">Blastopirellula retiformator</name>
    <dbReference type="NCBI Taxonomy" id="2527970"/>
    <lineage>
        <taxon>Bacteria</taxon>
        <taxon>Pseudomonadati</taxon>
        <taxon>Planctomycetota</taxon>
        <taxon>Planctomycetia</taxon>
        <taxon>Pirellulales</taxon>
        <taxon>Pirellulaceae</taxon>
        <taxon>Blastopirellula</taxon>
    </lineage>
</organism>
<evidence type="ECO:0000259" key="3">
    <source>
        <dbReference type="Pfam" id="PF05598"/>
    </source>
</evidence>
<feature type="compositionally biased region" description="Basic and acidic residues" evidence="1">
    <location>
        <begin position="169"/>
        <end position="178"/>
    </location>
</feature>
<evidence type="ECO:0008006" key="6">
    <source>
        <dbReference type="Google" id="ProtNLM"/>
    </source>
</evidence>
<name>A0A5C5V0N8_9BACT</name>
<dbReference type="GO" id="GO:0006313">
    <property type="term" value="P:DNA transposition"/>
    <property type="evidence" value="ECO:0007669"/>
    <property type="project" value="InterPro"/>
</dbReference>
<dbReference type="GO" id="GO:0003677">
    <property type="term" value="F:DNA binding"/>
    <property type="evidence" value="ECO:0007669"/>
    <property type="project" value="InterPro"/>
</dbReference>
<sequence>MIPRDHRVRAVWAYVDSLDLTPLYRKIRVVEGSAGRDAVDPKNLMALWMFAIIEGISSARHLARLCKRDLAYLWICGDVGVNYHLLADFRTMHGEFLDELLTDTIATLLHQNIVTLETVAQDGMRVRASAGTSSFHRRQTLEKCREEAAAQVKKLRDESDDNSDTGVSDARRQAAQERAARELLERVNKALEELPEVQRQKDQQNKSKRKEARCSTTDPEARNMKMAGGGFRPAYNVQFATDAETRLIVGVDVTNNASDGNQMRPMHEKLCERYDKTPQHYIVDGGFASRGGITAVEQAGSQVTAPMTYVEQIEKRGGDPYQRRKKDNDEMAGFRERMKTEEAQNRLKQRPSIAEYPNAECRNRGLQQFRVRGREKVNAATLWYVITHNFLRMMSLGILKPA</sequence>
<proteinExistence type="predicted"/>
<evidence type="ECO:0000313" key="4">
    <source>
        <dbReference type="EMBL" id="TWT31347.1"/>
    </source>
</evidence>
<dbReference type="PANTHER" id="PTHR33408">
    <property type="entry name" value="TRANSPOSASE"/>
    <property type="match status" value="1"/>
</dbReference>
<dbReference type="GO" id="GO:0004803">
    <property type="term" value="F:transposase activity"/>
    <property type="evidence" value="ECO:0007669"/>
    <property type="project" value="InterPro"/>
</dbReference>
<dbReference type="InterPro" id="IPR002559">
    <property type="entry name" value="Transposase_11"/>
</dbReference>
<dbReference type="EMBL" id="SJPF01000004">
    <property type="protein sequence ID" value="TWT31347.1"/>
    <property type="molecule type" value="Genomic_DNA"/>
</dbReference>
<dbReference type="InterPro" id="IPR008490">
    <property type="entry name" value="Transposase_InsH_N"/>
</dbReference>
<dbReference type="Pfam" id="PF05598">
    <property type="entry name" value="DUF772"/>
    <property type="match status" value="1"/>
</dbReference>
<comment type="caution">
    <text evidence="4">The sequence shown here is derived from an EMBL/GenBank/DDBJ whole genome shotgun (WGS) entry which is preliminary data.</text>
</comment>
<reference evidence="4 5" key="1">
    <citation type="submission" date="2019-02" db="EMBL/GenBank/DDBJ databases">
        <title>Deep-cultivation of Planctomycetes and their phenomic and genomic characterization uncovers novel biology.</title>
        <authorList>
            <person name="Wiegand S."/>
            <person name="Jogler M."/>
            <person name="Boedeker C."/>
            <person name="Pinto D."/>
            <person name="Vollmers J."/>
            <person name="Rivas-Marin E."/>
            <person name="Kohn T."/>
            <person name="Peeters S.H."/>
            <person name="Heuer A."/>
            <person name="Rast P."/>
            <person name="Oberbeckmann S."/>
            <person name="Bunk B."/>
            <person name="Jeske O."/>
            <person name="Meyerdierks A."/>
            <person name="Storesund J.E."/>
            <person name="Kallscheuer N."/>
            <person name="Luecker S."/>
            <person name="Lage O.M."/>
            <person name="Pohl T."/>
            <person name="Merkel B.J."/>
            <person name="Hornburger P."/>
            <person name="Mueller R.-W."/>
            <person name="Bruemmer F."/>
            <person name="Labrenz M."/>
            <person name="Spormann A.M."/>
            <person name="Op Den Camp H."/>
            <person name="Overmann J."/>
            <person name="Amann R."/>
            <person name="Jetten M.S.M."/>
            <person name="Mascher T."/>
            <person name="Medema M.H."/>
            <person name="Devos D.P."/>
            <person name="Kaster A.-K."/>
            <person name="Ovreas L."/>
            <person name="Rohde M."/>
            <person name="Galperin M.Y."/>
            <person name="Jogler C."/>
        </authorList>
    </citation>
    <scope>NUCLEOTIDE SEQUENCE [LARGE SCALE GENOMIC DNA]</scope>
    <source>
        <strain evidence="4 5">Enr8</strain>
    </source>
</reference>
<protein>
    <recommendedName>
        <fullName evidence="6">Transposase DDE domain protein</fullName>
    </recommendedName>
</protein>
<evidence type="ECO:0000256" key="1">
    <source>
        <dbReference type="SAM" id="MobiDB-lite"/>
    </source>
</evidence>
<feature type="domain" description="Transposase InsH N-terminal" evidence="3">
    <location>
        <begin position="2"/>
        <end position="91"/>
    </location>
</feature>
<dbReference type="Proteomes" id="UP000318878">
    <property type="component" value="Unassembled WGS sequence"/>
</dbReference>
<evidence type="ECO:0000259" key="2">
    <source>
        <dbReference type="Pfam" id="PF01609"/>
    </source>
</evidence>
<feature type="region of interest" description="Disordered" evidence="1">
    <location>
        <begin position="148"/>
        <end position="178"/>
    </location>
</feature>
<feature type="compositionally biased region" description="Basic and acidic residues" evidence="1">
    <location>
        <begin position="194"/>
        <end position="205"/>
    </location>
</feature>